<reference evidence="3 4" key="1">
    <citation type="journal article" date="2017" name="Mol. Biol. Evol.">
        <title>The 4-celled Tetrabaena socialis nuclear genome reveals the essential components for genetic control of cell number at the origin of multicellularity in the volvocine lineage.</title>
        <authorList>
            <person name="Featherston J."/>
            <person name="Arakaki Y."/>
            <person name="Hanschen E.R."/>
            <person name="Ferris P.J."/>
            <person name="Michod R.E."/>
            <person name="Olson B.J.S.C."/>
            <person name="Nozaki H."/>
            <person name="Durand P.M."/>
        </authorList>
    </citation>
    <scope>NUCLEOTIDE SEQUENCE [LARGE SCALE GENOMIC DNA]</scope>
    <source>
        <strain evidence="3 4">NIES-571</strain>
    </source>
</reference>
<keyword evidence="2" id="KW-1133">Transmembrane helix</keyword>
<evidence type="ECO:0000313" key="3">
    <source>
        <dbReference type="EMBL" id="PNH05911.1"/>
    </source>
</evidence>
<dbReference type="AlphaFoldDB" id="A0A2J8A054"/>
<feature type="transmembrane region" description="Helical" evidence="2">
    <location>
        <begin position="332"/>
        <end position="353"/>
    </location>
</feature>
<dbReference type="OrthoDB" id="532662at2759"/>
<proteinExistence type="predicted"/>
<dbReference type="Proteomes" id="UP000236333">
    <property type="component" value="Unassembled WGS sequence"/>
</dbReference>
<accession>A0A2J8A054</accession>
<evidence type="ECO:0000256" key="2">
    <source>
        <dbReference type="SAM" id="Phobius"/>
    </source>
</evidence>
<feature type="region of interest" description="Disordered" evidence="1">
    <location>
        <begin position="632"/>
        <end position="652"/>
    </location>
</feature>
<evidence type="ECO:0000256" key="1">
    <source>
        <dbReference type="SAM" id="MobiDB-lite"/>
    </source>
</evidence>
<gene>
    <name evidence="3" type="ORF">TSOC_007793</name>
</gene>
<feature type="transmembrane region" description="Helical" evidence="2">
    <location>
        <begin position="268"/>
        <end position="287"/>
    </location>
</feature>
<evidence type="ECO:0000313" key="4">
    <source>
        <dbReference type="Proteomes" id="UP000236333"/>
    </source>
</evidence>
<feature type="transmembrane region" description="Helical" evidence="2">
    <location>
        <begin position="12"/>
        <end position="30"/>
    </location>
</feature>
<name>A0A2J8A054_9CHLO</name>
<protein>
    <submittedName>
        <fullName evidence="3">Uncharacterized protein</fullName>
    </submittedName>
</protein>
<feature type="compositionally biased region" description="Basic and acidic residues" evidence="1">
    <location>
        <begin position="721"/>
        <end position="744"/>
    </location>
</feature>
<organism evidence="3 4">
    <name type="scientific">Tetrabaena socialis</name>
    <dbReference type="NCBI Taxonomy" id="47790"/>
    <lineage>
        <taxon>Eukaryota</taxon>
        <taxon>Viridiplantae</taxon>
        <taxon>Chlorophyta</taxon>
        <taxon>core chlorophytes</taxon>
        <taxon>Chlorophyceae</taxon>
        <taxon>CS clade</taxon>
        <taxon>Chlamydomonadales</taxon>
        <taxon>Tetrabaenaceae</taxon>
        <taxon>Tetrabaena</taxon>
    </lineage>
</organism>
<keyword evidence="4" id="KW-1185">Reference proteome</keyword>
<keyword evidence="2" id="KW-0472">Membrane</keyword>
<sequence length="744" mass="82457">MPPPPPPLGPRIWLAGLWFVIAILVVTYHYPAVTGTFHSAVKSSMMSYEPAPGANIADVRSTTTFSGGLSHALGFLTAYVNKAVADGQPEGTVPVTEYDRIFFARLAVDYATNCRSEYVKNKGFRCYLAGTNATTGQPLGPDQIAALAGQDGFRQLLADELAFISTYAFSAELQLGVVNRLAAYRTSYLFTVKRKSGNSIGSQTKVVHTLAHYDAVKGFADLRLQHLVWGIFSTALVGLRVVPACKTQTGLRMYSTTLKLTWDRIKDLIVFFGYLVFLVTVLVSPLFELTGASTLFKDTGTTIQNVFLMTFGYIGFYDYFSDEAPTFGSYRVIVFIMVIISQNVLLALVASAYEEAREEEGAVERSHFALSLYRLWWMLYSRWHRWVLRKSSYALFEDLLAATRVPDAWVHQHVFVRWALSDLPETRLLAMFYTDPASEVLYLYSPWAWTRGSAWDTAQQAPWDAQLDYPMYAWQDVPLSGPGERPRLRCLPPLFSRGPAGGPTSLTHMPMNYREGDARFAMSETEVDELLEVVGCCWARMQRYSLVTRFAGVGWSERGQALLREGLLEVYRRHRVEEFTTSAVRAYGTSASAADAQQAAKAAQVKAAALLDDPQVAGVDAEEGVAAVDLTAQEASGGGNGGGGEGRGAASERTKQFSMFNRRGRIADNLDLLWGEVSEMKGMMQRQQDEVSDIKRMMQMLLDKRSAGDGSSGGPATDLSLARREARPAREHEDDPSMDVIERM</sequence>
<feature type="region of interest" description="Disordered" evidence="1">
    <location>
        <begin position="703"/>
        <end position="744"/>
    </location>
</feature>
<comment type="caution">
    <text evidence="3">The sequence shown here is derived from an EMBL/GenBank/DDBJ whole genome shotgun (WGS) entry which is preliminary data.</text>
</comment>
<feature type="transmembrane region" description="Helical" evidence="2">
    <location>
        <begin position="302"/>
        <end position="320"/>
    </location>
</feature>
<feature type="compositionally biased region" description="Gly residues" evidence="1">
    <location>
        <begin position="636"/>
        <end position="647"/>
    </location>
</feature>
<dbReference type="EMBL" id="PGGS01000272">
    <property type="protein sequence ID" value="PNH05911.1"/>
    <property type="molecule type" value="Genomic_DNA"/>
</dbReference>
<keyword evidence="2" id="KW-0812">Transmembrane</keyword>